<evidence type="ECO:0000313" key="1">
    <source>
        <dbReference type="EMBL" id="BDE94953.1"/>
    </source>
</evidence>
<dbReference type="EMBL" id="AP025564">
    <property type="protein sequence ID" value="BDE94953.1"/>
    <property type="molecule type" value="Genomic_DNA"/>
</dbReference>
<keyword evidence="2" id="KW-1185">Reference proteome</keyword>
<name>A0ABN6MAA8_9ACTN</name>
<sequence>MALLRIGFSLDDVRRMTMADFIAYTDLAFSDKEKEEPVRQATQADIDRFLS</sequence>
<reference evidence="1 2" key="1">
    <citation type="submission" date="2022-01" db="EMBL/GenBank/DDBJ databases">
        <title>Novel bile acid biosynthetic pathways are enriched in the microbiome of centenarians.</title>
        <authorList>
            <person name="Sato Y."/>
            <person name="Atarashi K."/>
            <person name="Plichta R.D."/>
            <person name="Arai Y."/>
            <person name="Sasajima S."/>
            <person name="Kearney M.S."/>
            <person name="Suda W."/>
            <person name="Takeshita K."/>
            <person name="Sasaki T."/>
            <person name="Okamoto S."/>
            <person name="Skelly N.A."/>
            <person name="Okamura Y."/>
            <person name="Vlamakis H."/>
            <person name="Li Y."/>
            <person name="Tanoue T."/>
            <person name="Takei H."/>
            <person name="Nittono H."/>
            <person name="Narushima S."/>
            <person name="Irie J."/>
            <person name="Itoh H."/>
            <person name="Moriya K."/>
            <person name="Sugiura Y."/>
            <person name="Suematsu M."/>
            <person name="Moritoki N."/>
            <person name="Shibata S."/>
            <person name="Littman R.D."/>
            <person name="Fischbach A.M."/>
            <person name="Uwamino Y."/>
            <person name="Inoue T."/>
            <person name="Honda A."/>
            <person name="Hattori M."/>
            <person name="Murai T."/>
            <person name="Xavier J.R."/>
            <person name="Hirose N."/>
            <person name="Honda K."/>
        </authorList>
    </citation>
    <scope>NUCLEOTIDE SEQUENCE [LARGE SCALE GENOMIC DNA]</scope>
    <source>
        <strain evidence="1 2">CE91-St30</strain>
    </source>
</reference>
<organism evidence="1 2">
    <name type="scientific">Raoultibacter timonensis</name>
    <dbReference type="NCBI Taxonomy" id="1907662"/>
    <lineage>
        <taxon>Bacteria</taxon>
        <taxon>Bacillati</taxon>
        <taxon>Actinomycetota</taxon>
        <taxon>Coriobacteriia</taxon>
        <taxon>Eggerthellales</taxon>
        <taxon>Eggerthellaceae</taxon>
        <taxon>Raoultibacter</taxon>
    </lineage>
</organism>
<evidence type="ECO:0000313" key="2">
    <source>
        <dbReference type="Proteomes" id="UP001320544"/>
    </source>
</evidence>
<dbReference type="Proteomes" id="UP001320544">
    <property type="component" value="Chromosome"/>
</dbReference>
<gene>
    <name evidence="1" type="ORF">CE91St30_02860</name>
</gene>
<accession>A0ABN6MAA8</accession>
<protein>
    <submittedName>
        <fullName evidence="1">Uncharacterized protein</fullName>
    </submittedName>
</protein>
<proteinExistence type="predicted"/>